<evidence type="ECO:0000313" key="2">
    <source>
        <dbReference type="EMBL" id="MEI4828451.1"/>
    </source>
</evidence>
<keyword evidence="1" id="KW-0812">Transmembrane</keyword>
<evidence type="ECO:0000256" key="1">
    <source>
        <dbReference type="SAM" id="Phobius"/>
    </source>
</evidence>
<feature type="transmembrane region" description="Helical" evidence="1">
    <location>
        <begin position="58"/>
        <end position="79"/>
    </location>
</feature>
<name>A0ABU8FR37_9BACI</name>
<comment type="caution">
    <text evidence="2">The sequence shown here is derived from an EMBL/GenBank/DDBJ whole genome shotgun (WGS) entry which is preliminary data.</text>
</comment>
<feature type="transmembrane region" description="Helical" evidence="1">
    <location>
        <begin position="6"/>
        <end position="27"/>
    </location>
</feature>
<gene>
    <name evidence="2" type="ORF">WAX78_03130</name>
</gene>
<keyword evidence="1" id="KW-1133">Transmembrane helix</keyword>
<reference evidence="2 3" key="1">
    <citation type="submission" date="2024-01" db="EMBL/GenBank/DDBJ databases">
        <title>Seven novel Bacillus-like species.</title>
        <authorList>
            <person name="Liu G."/>
        </authorList>
    </citation>
    <scope>NUCLEOTIDE SEQUENCE [LARGE SCALE GENOMIC DNA]</scope>
    <source>
        <strain evidence="2 3">FJAT-53711</strain>
    </source>
</reference>
<feature type="transmembrane region" description="Helical" evidence="1">
    <location>
        <begin position="34"/>
        <end position="52"/>
    </location>
</feature>
<dbReference type="Pfam" id="PF10852">
    <property type="entry name" value="DUF2651"/>
    <property type="match status" value="1"/>
</dbReference>
<protein>
    <submittedName>
        <fullName evidence="2">DUF2651 family protein</fullName>
    </submittedName>
</protein>
<accession>A0ABU8FR37</accession>
<evidence type="ECO:0000313" key="3">
    <source>
        <dbReference type="Proteomes" id="UP001367922"/>
    </source>
</evidence>
<sequence length="81" mass="9420">MTQLLINPMFLVLILFPVITVILSAIAYVRLKKLFVMPLIIFLLSLVFMFMYANESFLFWVIAYPVLSILVGLLFKYILSK</sequence>
<proteinExistence type="predicted"/>
<dbReference type="InterPro" id="IPR020258">
    <property type="entry name" value="Uncharacterised_YbeF"/>
</dbReference>
<dbReference type="Proteomes" id="UP001367922">
    <property type="component" value="Unassembled WGS sequence"/>
</dbReference>
<dbReference type="EMBL" id="JBAWSV010000001">
    <property type="protein sequence ID" value="MEI4828451.1"/>
    <property type="molecule type" value="Genomic_DNA"/>
</dbReference>
<organism evidence="2 3">
    <name type="scientific">Bacillus yunxiaonensis</name>
    <dbReference type="NCBI Taxonomy" id="3127665"/>
    <lineage>
        <taxon>Bacteria</taxon>
        <taxon>Bacillati</taxon>
        <taxon>Bacillota</taxon>
        <taxon>Bacilli</taxon>
        <taxon>Bacillales</taxon>
        <taxon>Bacillaceae</taxon>
        <taxon>Bacillus</taxon>
    </lineage>
</organism>
<keyword evidence="3" id="KW-1185">Reference proteome</keyword>
<dbReference type="RefSeq" id="WP_336480830.1">
    <property type="nucleotide sequence ID" value="NZ_JBAWSV010000001.1"/>
</dbReference>
<keyword evidence="1" id="KW-0472">Membrane</keyword>